<keyword evidence="1" id="KW-0812">Transmembrane</keyword>
<evidence type="ECO:0000313" key="4">
    <source>
        <dbReference type="Proteomes" id="UP000708208"/>
    </source>
</evidence>
<evidence type="ECO:0000256" key="2">
    <source>
        <dbReference type="SAM" id="SignalP"/>
    </source>
</evidence>
<organism evidence="3 4">
    <name type="scientific">Allacma fusca</name>
    <dbReference type="NCBI Taxonomy" id="39272"/>
    <lineage>
        <taxon>Eukaryota</taxon>
        <taxon>Metazoa</taxon>
        <taxon>Ecdysozoa</taxon>
        <taxon>Arthropoda</taxon>
        <taxon>Hexapoda</taxon>
        <taxon>Collembola</taxon>
        <taxon>Symphypleona</taxon>
        <taxon>Sminthuridae</taxon>
        <taxon>Allacma</taxon>
    </lineage>
</organism>
<keyword evidence="1" id="KW-0472">Membrane</keyword>
<gene>
    <name evidence="3" type="ORF">AFUS01_LOCUS25133</name>
</gene>
<feature type="transmembrane region" description="Helical" evidence="1">
    <location>
        <begin position="274"/>
        <end position="301"/>
    </location>
</feature>
<feature type="signal peptide" evidence="2">
    <location>
        <begin position="1"/>
        <end position="16"/>
    </location>
</feature>
<dbReference type="EMBL" id="CAJVCH010320637">
    <property type="protein sequence ID" value="CAG7786569.1"/>
    <property type="molecule type" value="Genomic_DNA"/>
</dbReference>
<name>A0A8J2PHX6_9HEXA</name>
<keyword evidence="2" id="KW-0732">Signal</keyword>
<evidence type="ECO:0008006" key="5">
    <source>
        <dbReference type="Google" id="ProtNLM"/>
    </source>
</evidence>
<feature type="transmembrane region" description="Helical" evidence="1">
    <location>
        <begin position="173"/>
        <end position="193"/>
    </location>
</feature>
<feature type="chain" id="PRO_5035259338" description="Chloride channel CLIC-like protein 1" evidence="2">
    <location>
        <begin position="17"/>
        <end position="394"/>
    </location>
</feature>
<accession>A0A8J2PHX6</accession>
<sequence length="394" mass="45352">MLALLLFLLTVTCCQSTPGMDDVDYTDMGSYQHGMQINFDTSTTKEILNQKQTGDQTKDQEVQVCFKTDDRAAKFYKRLVGSLLTQMQIRSRTLNPGEVLTLDLRAEVSAVDLATLQEFIQKETRLGEDLDDSYKKVDSILTSLLEVSSAPKYMEFMDYVQLQLRKWTSAETFNILIIIFFILVFAKIFSFLLNAKTVLDTFKLVLGFVCILTMFVVILESQGYVLWRSLPTDAVSRVFSSVGFRYLEDLIDSISNNISKEFYFPSAVQPFVKILVWPLFMIFWIFVLLLFSMVVVLLFTVREIFSRRIRTWFGVIEPVQQQYQPPAVTSEIQGTIQGGRRPQIVDNHQIVRVVTRKPKIEIRNIETQTEMSMCDLDGEAEFVEFNEDFAIAED</sequence>
<comment type="caution">
    <text evidence="3">The sequence shown here is derived from an EMBL/GenBank/DDBJ whole genome shotgun (WGS) entry which is preliminary data.</text>
</comment>
<feature type="transmembrane region" description="Helical" evidence="1">
    <location>
        <begin position="205"/>
        <end position="227"/>
    </location>
</feature>
<keyword evidence="4" id="KW-1185">Reference proteome</keyword>
<reference evidence="3" key="1">
    <citation type="submission" date="2021-06" db="EMBL/GenBank/DDBJ databases">
        <authorList>
            <person name="Hodson N. C."/>
            <person name="Mongue J. A."/>
            <person name="Jaron S. K."/>
        </authorList>
    </citation>
    <scope>NUCLEOTIDE SEQUENCE</scope>
</reference>
<protein>
    <recommendedName>
        <fullName evidence="5">Chloride channel CLIC-like protein 1</fullName>
    </recommendedName>
</protein>
<dbReference type="AlphaFoldDB" id="A0A8J2PHX6"/>
<proteinExistence type="predicted"/>
<dbReference type="Proteomes" id="UP000708208">
    <property type="component" value="Unassembled WGS sequence"/>
</dbReference>
<evidence type="ECO:0000313" key="3">
    <source>
        <dbReference type="EMBL" id="CAG7786569.1"/>
    </source>
</evidence>
<evidence type="ECO:0000256" key="1">
    <source>
        <dbReference type="SAM" id="Phobius"/>
    </source>
</evidence>
<keyword evidence="1" id="KW-1133">Transmembrane helix</keyword>